<evidence type="ECO:0000259" key="4">
    <source>
        <dbReference type="Pfam" id="PF00561"/>
    </source>
</evidence>
<keyword evidence="3" id="KW-0732">Signal</keyword>
<feature type="domain" description="Peptidase S33 tripeptidyl aminopeptidase-like C-terminal" evidence="5">
    <location>
        <begin position="414"/>
        <end position="498"/>
    </location>
</feature>
<dbReference type="InterPro" id="IPR013595">
    <property type="entry name" value="Pept_S33_TAP-like_C"/>
</dbReference>
<protein>
    <submittedName>
        <fullName evidence="6">Hydrolase</fullName>
        <ecNumber evidence="6">3.4.14.-</ecNumber>
    </submittedName>
</protein>
<dbReference type="Pfam" id="PF00561">
    <property type="entry name" value="Abhydrolase_1"/>
    <property type="match status" value="1"/>
</dbReference>
<dbReference type="InterPro" id="IPR029058">
    <property type="entry name" value="AB_hydrolase_fold"/>
</dbReference>
<dbReference type="EMBL" id="LR134377">
    <property type="protein sequence ID" value="VEH08937.1"/>
    <property type="molecule type" value="Genomic_DNA"/>
</dbReference>
<comment type="similarity">
    <text evidence="1">Belongs to the peptidase S33 family.</text>
</comment>
<evidence type="ECO:0000256" key="3">
    <source>
        <dbReference type="SAM" id="SignalP"/>
    </source>
</evidence>
<reference evidence="6 7" key="1">
    <citation type="submission" date="2018-12" db="EMBL/GenBank/DDBJ databases">
        <authorList>
            <consortium name="Pathogen Informatics"/>
        </authorList>
    </citation>
    <scope>NUCLEOTIDE SEQUENCE [LARGE SCALE GENOMIC DNA]</scope>
    <source>
        <strain evidence="6 7">NCTC949</strain>
    </source>
</reference>
<dbReference type="RefSeq" id="WP_232010924.1">
    <property type="nucleotide sequence ID" value="NZ_JBHOLU010000001.1"/>
</dbReference>
<dbReference type="EC" id="3.4.14.-" evidence="6"/>
<evidence type="ECO:0000256" key="2">
    <source>
        <dbReference type="ARBA" id="ARBA00022801"/>
    </source>
</evidence>
<evidence type="ECO:0000259" key="5">
    <source>
        <dbReference type="Pfam" id="PF08386"/>
    </source>
</evidence>
<accession>A0AB38VUA0</accession>
<dbReference type="Proteomes" id="UP000271380">
    <property type="component" value="Chromosome"/>
</dbReference>
<name>A0AB38VUA0_9CORY</name>
<proteinExistence type="inferred from homology"/>
<dbReference type="PANTHER" id="PTHR43248">
    <property type="entry name" value="2-SUCCINYL-6-HYDROXY-2,4-CYCLOHEXADIENE-1-CARBOXYLATE SYNTHASE"/>
    <property type="match status" value="1"/>
</dbReference>
<evidence type="ECO:0000256" key="1">
    <source>
        <dbReference type="ARBA" id="ARBA00010088"/>
    </source>
</evidence>
<organism evidence="6 7">
    <name type="scientific">Corynebacterium kutscheri</name>
    <dbReference type="NCBI Taxonomy" id="35755"/>
    <lineage>
        <taxon>Bacteria</taxon>
        <taxon>Bacillati</taxon>
        <taxon>Actinomycetota</taxon>
        <taxon>Actinomycetes</taxon>
        <taxon>Mycobacteriales</taxon>
        <taxon>Corynebacteriaceae</taxon>
        <taxon>Corynebacterium</taxon>
    </lineage>
</organism>
<dbReference type="InterPro" id="IPR051601">
    <property type="entry name" value="Serine_prot/Carboxylest_S33"/>
</dbReference>
<gene>
    <name evidence="6" type="primary">tap</name>
    <name evidence="6" type="ORF">NCTC949_02062</name>
</gene>
<dbReference type="InterPro" id="IPR000073">
    <property type="entry name" value="AB_hydrolase_1"/>
</dbReference>
<dbReference type="PANTHER" id="PTHR43248:SF25">
    <property type="entry name" value="AB HYDROLASE-1 DOMAIN-CONTAINING PROTEIN-RELATED"/>
    <property type="match status" value="1"/>
</dbReference>
<sequence>MRKLIAALSTIVLSTTCLSSIPHASATTPIKWVTCPEQVTAPGSQCGEIEVPMDYTQPTGEKITIGFVKRNATGSARGALFGNPGGPSGDAYTYVGNTNTFNWPESITGEWDFIGVQPRGLPGSTPIQCNVGAASSSDMIQPGAFVRNNCAQPYANNITTENTARDWEEVRKALGYKNISILGLSYGTILGSTYATLFPEHTDKLVLDSGIDPQLMWAGIMAAQEQGYINSLHEFLNYVAAHDDTYHLGTTALAVYQSWSNKVVAETGTNPTVAPPPAQIGDVPPALGQFGADALTAINPTIVQAKGLGSQILSGGRANQVNSPTLLLTRQLLPMRSSWNALAEIIAGTKEIPQVQPTEEQIVTASQHQIMQSVIICNEAVSPTNPMEYPRYVWLNFITGDVFSAPSAAVSSGASCAGAAPITSVEISGAGLATRPLQLQATGDPQTPYAHWGSMAEKMGSHVVTVHGSGHGTVGLGFPHIDNIAADYLRTGTTEVTEVSF</sequence>
<dbReference type="AlphaFoldDB" id="A0AB38VUA0"/>
<dbReference type="SUPFAM" id="SSF53474">
    <property type="entry name" value="alpha/beta-Hydrolases"/>
    <property type="match status" value="1"/>
</dbReference>
<evidence type="ECO:0000313" key="7">
    <source>
        <dbReference type="Proteomes" id="UP000271380"/>
    </source>
</evidence>
<evidence type="ECO:0000313" key="6">
    <source>
        <dbReference type="EMBL" id="VEH08937.1"/>
    </source>
</evidence>
<keyword evidence="2 6" id="KW-0378">Hydrolase</keyword>
<dbReference type="Gene3D" id="3.40.50.1820">
    <property type="entry name" value="alpha/beta hydrolase"/>
    <property type="match status" value="1"/>
</dbReference>
<dbReference type="GO" id="GO:0016787">
    <property type="term" value="F:hydrolase activity"/>
    <property type="evidence" value="ECO:0007669"/>
    <property type="project" value="UniProtKB-KW"/>
</dbReference>
<feature type="chain" id="PRO_5044246590" evidence="3">
    <location>
        <begin position="20"/>
        <end position="501"/>
    </location>
</feature>
<feature type="signal peptide" evidence="3">
    <location>
        <begin position="1"/>
        <end position="19"/>
    </location>
</feature>
<feature type="domain" description="AB hydrolase-1" evidence="4">
    <location>
        <begin position="110"/>
        <end position="310"/>
    </location>
</feature>
<dbReference type="Pfam" id="PF08386">
    <property type="entry name" value="Abhydrolase_4"/>
    <property type="match status" value="1"/>
</dbReference>